<evidence type="ECO:0000313" key="8">
    <source>
        <dbReference type="EMBL" id="OHA59576.1"/>
    </source>
</evidence>
<comment type="similarity">
    <text evidence="1">Belongs to the thioredoxin family. DsbA subfamily.</text>
</comment>
<dbReference type="STRING" id="1802439.A2589_01800"/>
<keyword evidence="2" id="KW-0732">Signal</keyword>
<keyword evidence="3" id="KW-0560">Oxidoreductase</keyword>
<dbReference type="InterPro" id="IPR036249">
    <property type="entry name" value="Thioredoxin-like_sf"/>
</dbReference>
<reference evidence="8 9" key="1">
    <citation type="journal article" date="2016" name="Nat. Commun.">
        <title>Thousands of microbial genomes shed light on interconnected biogeochemical processes in an aquifer system.</title>
        <authorList>
            <person name="Anantharaman K."/>
            <person name="Brown C.T."/>
            <person name="Hug L.A."/>
            <person name="Sharon I."/>
            <person name="Castelle C.J."/>
            <person name="Probst A.J."/>
            <person name="Thomas B.C."/>
            <person name="Singh A."/>
            <person name="Wilkins M.J."/>
            <person name="Karaoz U."/>
            <person name="Brodie E.L."/>
            <person name="Williams K.H."/>
            <person name="Hubbard S.S."/>
            <person name="Banfield J.F."/>
        </authorList>
    </citation>
    <scope>NUCLEOTIDE SEQUENCE [LARGE SCALE GENOMIC DNA]</scope>
</reference>
<dbReference type="GO" id="GO:0016491">
    <property type="term" value="F:oxidoreductase activity"/>
    <property type="evidence" value="ECO:0007669"/>
    <property type="project" value="UniProtKB-KW"/>
</dbReference>
<comment type="caution">
    <text evidence="8">The sequence shown here is derived from an EMBL/GenBank/DDBJ whole genome shotgun (WGS) entry which is preliminary data.</text>
</comment>
<dbReference type="InterPro" id="IPR012336">
    <property type="entry name" value="Thioredoxin-like_fold"/>
</dbReference>
<keyword evidence="6" id="KW-1133">Transmembrane helix</keyword>
<feature type="transmembrane region" description="Helical" evidence="6">
    <location>
        <begin position="12"/>
        <end position="32"/>
    </location>
</feature>
<dbReference type="Proteomes" id="UP000177838">
    <property type="component" value="Unassembled WGS sequence"/>
</dbReference>
<evidence type="ECO:0000256" key="3">
    <source>
        <dbReference type="ARBA" id="ARBA00023002"/>
    </source>
</evidence>
<dbReference type="EMBL" id="MHTK01000006">
    <property type="protein sequence ID" value="OHA59576.1"/>
    <property type="molecule type" value="Genomic_DNA"/>
</dbReference>
<name>A0A1G2QG85_9BACT</name>
<keyword evidence="4" id="KW-1015">Disulfide bond</keyword>
<protein>
    <recommendedName>
        <fullName evidence="7">Thioredoxin domain-containing protein</fullName>
    </recommendedName>
</protein>
<feature type="domain" description="Thioredoxin" evidence="7">
    <location>
        <begin position="30"/>
        <end position="238"/>
    </location>
</feature>
<keyword evidence="6" id="KW-0812">Transmembrane</keyword>
<keyword evidence="5" id="KW-0676">Redox-active center</keyword>
<evidence type="ECO:0000259" key="7">
    <source>
        <dbReference type="PROSITE" id="PS51352"/>
    </source>
</evidence>
<evidence type="ECO:0000256" key="4">
    <source>
        <dbReference type="ARBA" id="ARBA00023157"/>
    </source>
</evidence>
<accession>A0A1G2QG85</accession>
<dbReference type="InterPro" id="IPR013766">
    <property type="entry name" value="Thioredoxin_domain"/>
</dbReference>
<dbReference type="SUPFAM" id="SSF52833">
    <property type="entry name" value="Thioredoxin-like"/>
    <property type="match status" value="1"/>
</dbReference>
<evidence type="ECO:0000256" key="6">
    <source>
        <dbReference type="SAM" id="Phobius"/>
    </source>
</evidence>
<dbReference type="Gene3D" id="3.40.30.10">
    <property type="entry name" value="Glutaredoxin"/>
    <property type="match status" value="1"/>
</dbReference>
<dbReference type="AlphaFoldDB" id="A0A1G2QG85"/>
<evidence type="ECO:0000313" key="9">
    <source>
        <dbReference type="Proteomes" id="UP000177838"/>
    </source>
</evidence>
<sequence length="245" mass="26596">MDEKKSVPSLGTPVAIVIAGLVIAGAVVYGNYQTPAPKAETEGGDWTALFENLEPVSANEHIQGSPSAPITIIEYSDLECPYCKVFHQVMNQYMASKPDSEVAWVYRHFPLDSIHTKARPEAIAAECANSLGGNTAFWQFINELFTITPSNDGLDLAQLPVMAEKIGLDVTAFNTCLDSEAPAEQVADDYNRGLEIGVDGTPFVIVVGPSGQAYPIFRQDPSTIEEEEVQTVITDLINLYNAELQ</sequence>
<evidence type="ECO:0000256" key="1">
    <source>
        <dbReference type="ARBA" id="ARBA00005791"/>
    </source>
</evidence>
<evidence type="ECO:0000256" key="5">
    <source>
        <dbReference type="ARBA" id="ARBA00023284"/>
    </source>
</evidence>
<dbReference type="PANTHER" id="PTHR13887">
    <property type="entry name" value="GLUTATHIONE S-TRANSFERASE KAPPA"/>
    <property type="match status" value="1"/>
</dbReference>
<dbReference type="PROSITE" id="PS51352">
    <property type="entry name" value="THIOREDOXIN_2"/>
    <property type="match status" value="1"/>
</dbReference>
<proteinExistence type="inferred from homology"/>
<evidence type="ECO:0000256" key="2">
    <source>
        <dbReference type="ARBA" id="ARBA00022729"/>
    </source>
</evidence>
<keyword evidence="6" id="KW-0472">Membrane</keyword>
<gene>
    <name evidence="8" type="ORF">A2589_01800</name>
</gene>
<dbReference type="Pfam" id="PF13462">
    <property type="entry name" value="Thioredoxin_4"/>
    <property type="match status" value="1"/>
</dbReference>
<organism evidence="8 9">
    <name type="scientific">Candidatus Vogelbacteria bacterium RIFOXYD1_FULL_46_19</name>
    <dbReference type="NCBI Taxonomy" id="1802439"/>
    <lineage>
        <taxon>Bacteria</taxon>
        <taxon>Candidatus Vogeliibacteriota</taxon>
    </lineage>
</organism>
<dbReference type="PANTHER" id="PTHR13887:SF14">
    <property type="entry name" value="DISULFIDE BOND FORMATION PROTEIN D"/>
    <property type="match status" value="1"/>
</dbReference>